<dbReference type="EMBL" id="BMNL01000003">
    <property type="protein sequence ID" value="GGP21977.1"/>
    <property type="molecule type" value="Genomic_DNA"/>
</dbReference>
<evidence type="ECO:0000256" key="1">
    <source>
        <dbReference type="SAM" id="MobiDB-lite"/>
    </source>
</evidence>
<evidence type="ECO:0000313" key="2">
    <source>
        <dbReference type="EMBL" id="GGP21977.1"/>
    </source>
</evidence>
<keyword evidence="3" id="KW-1185">Reference proteome</keyword>
<evidence type="ECO:0000313" key="3">
    <source>
        <dbReference type="Proteomes" id="UP000610960"/>
    </source>
</evidence>
<dbReference type="Proteomes" id="UP000610960">
    <property type="component" value="Unassembled WGS sequence"/>
</dbReference>
<gene>
    <name evidence="2" type="ORF">GCM10007981_16110</name>
</gene>
<proteinExistence type="predicted"/>
<sequence length="39" mass="4981">MPLEWKGMVDSMPHLSMEEEWDEEEEWEEEFESEWEEEF</sequence>
<organism evidence="2 3">
    <name type="scientific">Thermocladium modestius</name>
    <dbReference type="NCBI Taxonomy" id="62609"/>
    <lineage>
        <taxon>Archaea</taxon>
        <taxon>Thermoproteota</taxon>
        <taxon>Thermoprotei</taxon>
        <taxon>Thermoproteales</taxon>
        <taxon>Thermoproteaceae</taxon>
        <taxon>Thermocladium</taxon>
    </lineage>
</organism>
<feature type="region of interest" description="Disordered" evidence="1">
    <location>
        <begin position="1"/>
        <end position="25"/>
    </location>
</feature>
<comment type="caution">
    <text evidence="2">The sequence shown here is derived from an EMBL/GenBank/DDBJ whole genome shotgun (WGS) entry which is preliminary data.</text>
</comment>
<reference evidence="2" key="1">
    <citation type="journal article" date="2014" name="Int. J. Syst. Evol. Microbiol.">
        <title>Complete genome sequence of Corynebacterium casei LMG S-19264T (=DSM 44701T), isolated from a smear-ripened cheese.</title>
        <authorList>
            <consortium name="US DOE Joint Genome Institute (JGI-PGF)"/>
            <person name="Walter F."/>
            <person name="Albersmeier A."/>
            <person name="Kalinowski J."/>
            <person name="Ruckert C."/>
        </authorList>
    </citation>
    <scope>NUCLEOTIDE SEQUENCE</scope>
    <source>
        <strain evidence="2">JCM 10088</strain>
    </source>
</reference>
<name>A0A830GVD9_9CREN</name>
<dbReference type="AlphaFoldDB" id="A0A830GVD9"/>
<reference evidence="2" key="2">
    <citation type="submission" date="2020-09" db="EMBL/GenBank/DDBJ databases">
        <authorList>
            <person name="Sun Q."/>
            <person name="Ohkuma M."/>
        </authorList>
    </citation>
    <scope>NUCLEOTIDE SEQUENCE</scope>
    <source>
        <strain evidence="2">JCM 10088</strain>
    </source>
</reference>
<protein>
    <submittedName>
        <fullName evidence="2">Uncharacterized protein</fullName>
    </submittedName>
</protein>
<accession>A0A830GVD9</accession>